<keyword evidence="1" id="KW-1133">Transmembrane helix</keyword>
<feature type="non-terminal residue" evidence="2">
    <location>
        <position position="75"/>
    </location>
</feature>
<evidence type="ECO:0000256" key="1">
    <source>
        <dbReference type="SAM" id="Phobius"/>
    </source>
</evidence>
<dbReference type="Proteomes" id="UP000230081">
    <property type="component" value="Unassembled WGS sequence"/>
</dbReference>
<dbReference type="AlphaFoldDB" id="A0A2M7UW74"/>
<protein>
    <submittedName>
        <fullName evidence="2">Uncharacterized protein</fullName>
    </submittedName>
</protein>
<dbReference type="EMBL" id="PFPA01000035">
    <property type="protein sequence ID" value="PIZ88187.1"/>
    <property type="molecule type" value="Genomic_DNA"/>
</dbReference>
<proteinExistence type="predicted"/>
<sequence>MIRKKLWKIPIPIAIAIIIALFAGGGALIYALTKTTEKAGPVGYWKFDEGAGTVAYDASGNANNGTLTNFDFDDD</sequence>
<reference evidence="3" key="1">
    <citation type="submission" date="2017-09" db="EMBL/GenBank/DDBJ databases">
        <title>Depth-based differentiation of microbial function through sediment-hosted aquifers and enrichment of novel symbionts in the deep terrestrial subsurface.</title>
        <authorList>
            <person name="Probst A.J."/>
            <person name="Ladd B."/>
            <person name="Jarett J.K."/>
            <person name="Geller-Mcgrath D.E."/>
            <person name="Sieber C.M.K."/>
            <person name="Emerson J.B."/>
            <person name="Anantharaman K."/>
            <person name="Thomas B.C."/>
            <person name="Malmstrom R."/>
            <person name="Stieglmeier M."/>
            <person name="Klingl A."/>
            <person name="Woyke T."/>
            <person name="Ryan C.M."/>
            <person name="Banfield J.F."/>
        </authorList>
    </citation>
    <scope>NUCLEOTIDE SEQUENCE [LARGE SCALE GENOMIC DNA]</scope>
</reference>
<evidence type="ECO:0000313" key="3">
    <source>
        <dbReference type="Proteomes" id="UP000230081"/>
    </source>
</evidence>
<name>A0A2M7UW74_9BACT</name>
<organism evidence="2 3">
    <name type="scientific">Candidatus Nealsonbacteria bacterium CG_4_10_14_0_2_um_filter_39_15</name>
    <dbReference type="NCBI Taxonomy" id="1974681"/>
    <lineage>
        <taxon>Bacteria</taxon>
        <taxon>Candidatus Nealsoniibacteriota</taxon>
    </lineage>
</organism>
<dbReference type="Gene3D" id="2.60.120.200">
    <property type="match status" value="1"/>
</dbReference>
<comment type="caution">
    <text evidence="2">The sequence shown here is derived from an EMBL/GenBank/DDBJ whole genome shotgun (WGS) entry which is preliminary data.</text>
</comment>
<gene>
    <name evidence="2" type="ORF">COX91_01525</name>
</gene>
<keyword evidence="1" id="KW-0812">Transmembrane</keyword>
<evidence type="ECO:0000313" key="2">
    <source>
        <dbReference type="EMBL" id="PIZ88187.1"/>
    </source>
</evidence>
<keyword evidence="1" id="KW-0472">Membrane</keyword>
<accession>A0A2M7UW74</accession>
<feature type="transmembrane region" description="Helical" evidence="1">
    <location>
        <begin position="12"/>
        <end position="32"/>
    </location>
</feature>